<dbReference type="Pfam" id="PF02469">
    <property type="entry name" value="Fasciclin"/>
    <property type="match status" value="1"/>
</dbReference>
<sequence>MRGVGCNKCQTLEREAAVKTILETLAETGSFQSLLAALEQANLTEKLAGPGPFTLFAPDDRAFERVNLQEIGKDVDTLSSVLTYHILTGRSSFAEIGAKESLYTQCNKSLTVHLEEGKPVIDNGNVVKADIECTNGIIHVIDNVFLPQFSGWYCGCC</sequence>
<reference evidence="2" key="1">
    <citation type="submission" date="2009-07" db="EMBL/GenBank/DDBJ databases">
        <title>Complete sequence of Geobacter sp. M21.</title>
        <authorList>
            <consortium name="US DOE Joint Genome Institute"/>
            <person name="Lucas S."/>
            <person name="Copeland A."/>
            <person name="Lapidus A."/>
            <person name="Glavina del Rio T."/>
            <person name="Dalin E."/>
            <person name="Tice H."/>
            <person name="Bruce D."/>
            <person name="Goodwin L."/>
            <person name="Pitluck S."/>
            <person name="Saunders E."/>
            <person name="Brettin T."/>
            <person name="Detter J.C."/>
            <person name="Han C."/>
            <person name="Larimer F."/>
            <person name="Land M."/>
            <person name="Hauser L."/>
            <person name="Kyrpides N."/>
            <person name="Ovchinnikova G."/>
            <person name="Lovley D."/>
        </authorList>
    </citation>
    <scope>NUCLEOTIDE SEQUENCE [LARGE SCALE GENOMIC DNA]</scope>
    <source>
        <strain evidence="2">M21</strain>
    </source>
</reference>
<organism evidence="2">
    <name type="scientific">Geobacter sp. (strain M21)</name>
    <dbReference type="NCBI Taxonomy" id="443144"/>
    <lineage>
        <taxon>Bacteria</taxon>
        <taxon>Pseudomonadati</taxon>
        <taxon>Thermodesulfobacteriota</taxon>
        <taxon>Desulfuromonadia</taxon>
        <taxon>Geobacterales</taxon>
        <taxon>Geobacteraceae</taxon>
        <taxon>Geobacter</taxon>
    </lineage>
</organism>
<feature type="domain" description="FAS1" evidence="1">
    <location>
        <begin position="18"/>
        <end position="145"/>
    </location>
</feature>
<dbReference type="HOGENOM" id="CLU_031281_4_2_7"/>
<dbReference type="PANTHER" id="PTHR10900:SF77">
    <property type="entry name" value="FI19380P1"/>
    <property type="match status" value="1"/>
</dbReference>
<proteinExistence type="predicted"/>
<dbReference type="KEGG" id="gem:GM21_3080"/>
<dbReference type="AlphaFoldDB" id="C6E3B6"/>
<dbReference type="Gene3D" id="2.30.180.10">
    <property type="entry name" value="FAS1 domain"/>
    <property type="match status" value="1"/>
</dbReference>
<accession>C6E3B6</accession>
<dbReference type="InterPro" id="IPR050904">
    <property type="entry name" value="Adhesion/Biosynth-related"/>
</dbReference>
<dbReference type="FunFam" id="2.30.180.10:FF:000014">
    <property type="entry name" value="Stabilin 1"/>
    <property type="match status" value="1"/>
</dbReference>
<gene>
    <name evidence="2" type="ordered locus">GM21_3080</name>
</gene>
<protein>
    <submittedName>
        <fullName evidence="2">Beta-Ig-H3/fasciclin</fullName>
    </submittedName>
</protein>
<dbReference type="InterPro" id="IPR036378">
    <property type="entry name" value="FAS1_dom_sf"/>
</dbReference>
<dbReference type="eggNOG" id="COG2335">
    <property type="taxonomic scope" value="Bacteria"/>
</dbReference>
<dbReference type="EMBL" id="CP001661">
    <property type="protein sequence ID" value="ACT19108.1"/>
    <property type="molecule type" value="Genomic_DNA"/>
</dbReference>
<dbReference type="InterPro" id="IPR000782">
    <property type="entry name" value="FAS1_domain"/>
</dbReference>
<dbReference type="PROSITE" id="PS50213">
    <property type="entry name" value="FAS1"/>
    <property type="match status" value="1"/>
</dbReference>
<name>C6E3B6_GEOSM</name>
<dbReference type="SMART" id="SM00554">
    <property type="entry name" value="FAS1"/>
    <property type="match status" value="1"/>
</dbReference>
<dbReference type="SUPFAM" id="SSF82153">
    <property type="entry name" value="FAS1 domain"/>
    <property type="match status" value="1"/>
</dbReference>
<evidence type="ECO:0000259" key="1">
    <source>
        <dbReference type="PROSITE" id="PS50213"/>
    </source>
</evidence>
<evidence type="ECO:0000313" key="2">
    <source>
        <dbReference type="EMBL" id="ACT19108.1"/>
    </source>
</evidence>
<dbReference type="PANTHER" id="PTHR10900">
    <property type="entry name" value="PERIOSTIN-RELATED"/>
    <property type="match status" value="1"/>
</dbReference>
<dbReference type="STRING" id="443144.GM21_3080"/>